<dbReference type="Pfam" id="PF01370">
    <property type="entry name" value="Epimerase"/>
    <property type="match status" value="1"/>
</dbReference>
<dbReference type="Pfam" id="PF01118">
    <property type="entry name" value="Semialdhyde_dh"/>
    <property type="match status" value="1"/>
</dbReference>
<dbReference type="InterPro" id="IPR001509">
    <property type="entry name" value="Epimerase_deHydtase"/>
</dbReference>
<dbReference type="InterPro" id="IPR036291">
    <property type="entry name" value="NAD(P)-bd_dom_sf"/>
</dbReference>
<reference evidence="4" key="1">
    <citation type="submission" date="2017-03" db="EMBL/GenBank/DDBJ databases">
        <title>Genomes of endolithic fungi from Antarctica.</title>
        <authorList>
            <person name="Coleine C."/>
            <person name="Masonjones S."/>
            <person name="Stajich J.E."/>
        </authorList>
    </citation>
    <scope>NUCLEOTIDE SEQUENCE [LARGE SCALE GENOMIC DNA]</scope>
    <source>
        <strain evidence="4">CCFEE 5527</strain>
    </source>
</reference>
<dbReference type="InterPro" id="IPR051783">
    <property type="entry name" value="NAD(P)-dependent_oxidoreduct"/>
</dbReference>
<dbReference type="PANTHER" id="PTHR48079">
    <property type="entry name" value="PROTEIN YEEZ"/>
    <property type="match status" value="1"/>
</dbReference>
<evidence type="ECO:0000259" key="1">
    <source>
        <dbReference type="Pfam" id="PF01118"/>
    </source>
</evidence>
<dbReference type="PANTHER" id="PTHR48079:SF6">
    <property type="entry name" value="NAD(P)-BINDING DOMAIN-CONTAINING PROTEIN-RELATED"/>
    <property type="match status" value="1"/>
</dbReference>
<dbReference type="GO" id="GO:0005737">
    <property type="term" value="C:cytoplasm"/>
    <property type="evidence" value="ECO:0007669"/>
    <property type="project" value="TreeGrafter"/>
</dbReference>
<proteinExistence type="predicted"/>
<dbReference type="FunCoup" id="A0A1V8SPU2">
    <property type="interactions" value="38"/>
</dbReference>
<organism evidence="3 4">
    <name type="scientific">Cryoendolithus antarcticus</name>
    <dbReference type="NCBI Taxonomy" id="1507870"/>
    <lineage>
        <taxon>Eukaryota</taxon>
        <taxon>Fungi</taxon>
        <taxon>Dikarya</taxon>
        <taxon>Ascomycota</taxon>
        <taxon>Pezizomycotina</taxon>
        <taxon>Dothideomycetes</taxon>
        <taxon>Dothideomycetidae</taxon>
        <taxon>Cladosporiales</taxon>
        <taxon>Cladosporiaceae</taxon>
        <taxon>Cryoendolithus</taxon>
    </lineage>
</organism>
<dbReference type="InterPro" id="IPR000534">
    <property type="entry name" value="Semialdehyde_DH_NAD-bd"/>
</dbReference>
<dbReference type="Proteomes" id="UP000192596">
    <property type="component" value="Unassembled WGS sequence"/>
</dbReference>
<gene>
    <name evidence="3" type="ORF">B0A48_13307</name>
</gene>
<comment type="caution">
    <text evidence="3">The sequence shown here is derived from an EMBL/GenBank/DDBJ whole genome shotgun (WGS) entry which is preliminary data.</text>
</comment>
<feature type="domain" description="NAD-dependent epimerase/dehydratase" evidence="2">
    <location>
        <begin position="154"/>
        <end position="238"/>
    </location>
</feature>
<dbReference type="SUPFAM" id="SSF51735">
    <property type="entry name" value="NAD(P)-binding Rossmann-fold domains"/>
    <property type="match status" value="1"/>
</dbReference>
<accession>A0A1V8SPU2</accession>
<dbReference type="EMBL" id="NAJO01000032">
    <property type="protein sequence ID" value="OQO01064.1"/>
    <property type="molecule type" value="Genomic_DNA"/>
</dbReference>
<dbReference type="Gene3D" id="3.40.50.720">
    <property type="entry name" value="NAD(P)-binding Rossmann-like Domain"/>
    <property type="match status" value="2"/>
</dbReference>
<evidence type="ECO:0000259" key="2">
    <source>
        <dbReference type="Pfam" id="PF01370"/>
    </source>
</evidence>
<keyword evidence="4" id="KW-1185">Reference proteome</keyword>
<name>A0A1V8SPU2_9PEZI</name>
<dbReference type="InParanoid" id="A0A1V8SPU2"/>
<sequence length="345" mass="37711">MAIKIFITGTTGYIAGDTFSLLQSKHPEYEYSALVRSEDKAKLVKKAYPSTRTVIGGLDDSELLQEEASKADIVLHAADASDHEGAAKAIAAGLLKGHSKEHPGFWLHTGGTGILCWEDMDNNRLGEHSDKEYNDWDGVGDLTNLPDSAFHRNVDKIVLQAGKDHGDVVKTALVCPPTIYGRGRGPVSVRSRQAYELTKLILNEKYIPVIGEGKARWNHIHVADLAELFLLLVEAAAAKKLDAELWGEKGYYLCESGEHLWTELAVKIAKGAEALGYVKDPQKKSLARQAALDVAGFEAISWGLNSRGKAIRAGKLLGWKPTSPSIEDEAPNFVRDEYVRLHASS</sequence>
<dbReference type="GO" id="GO:0004029">
    <property type="term" value="F:aldehyde dehydrogenase (NAD+) activity"/>
    <property type="evidence" value="ECO:0007669"/>
    <property type="project" value="TreeGrafter"/>
</dbReference>
<dbReference type="AlphaFoldDB" id="A0A1V8SPU2"/>
<evidence type="ECO:0000313" key="3">
    <source>
        <dbReference type="EMBL" id="OQO01064.1"/>
    </source>
</evidence>
<feature type="domain" description="Semialdehyde dehydrogenase NAD-binding" evidence="1">
    <location>
        <begin position="4"/>
        <end position="91"/>
    </location>
</feature>
<dbReference type="OrthoDB" id="2130169at2759"/>
<evidence type="ECO:0000313" key="4">
    <source>
        <dbReference type="Proteomes" id="UP000192596"/>
    </source>
</evidence>
<evidence type="ECO:0008006" key="5">
    <source>
        <dbReference type="Google" id="ProtNLM"/>
    </source>
</evidence>
<dbReference type="STRING" id="1507870.A0A1V8SPU2"/>
<protein>
    <recommendedName>
        <fullName evidence="5">NAD(P)-binding domain-containing protein</fullName>
    </recommendedName>
</protein>